<keyword evidence="3" id="KW-0067">ATP-binding</keyword>
<keyword evidence="3" id="KW-0547">Nucleotide-binding</keyword>
<dbReference type="InterPro" id="IPR041682">
    <property type="entry name" value="AAA_14"/>
</dbReference>
<dbReference type="EMBL" id="DRMH01000139">
    <property type="protein sequence ID" value="HFC98777.1"/>
    <property type="molecule type" value="Genomic_DNA"/>
</dbReference>
<dbReference type="InterPro" id="IPR025420">
    <property type="entry name" value="DUF4143"/>
</dbReference>
<dbReference type="InterPro" id="IPR027417">
    <property type="entry name" value="P-loop_NTPase"/>
</dbReference>
<evidence type="ECO:0000259" key="2">
    <source>
        <dbReference type="Pfam" id="PF13635"/>
    </source>
</evidence>
<feature type="domain" description="DUF4143" evidence="2">
    <location>
        <begin position="198"/>
        <end position="355"/>
    </location>
</feature>
<sequence length="404" mass="45825">MNNFAYHPRDLARLLRRALSFSPVTVLTGPRQVGKSTLLREEPPFREWPYFSLDDPEVLALLRHRPREILFAEKHLILDEVQRAPELLLYVKQAVDGDRSRRFVLSGSANLLLMKGVAESLAGRAVYLELGPFSLSEFLKRPSGLLALLEKDLLPEAPKPPFSLEEILFKGLTPPVAFLSFPEEARLWWRGYVATYLERDLRDLSQVADLADFHRFLEVLASRIASLLNISEAARDAGLSQPTASRYLNLLETSGLVYRLRPYYTSLAKRLAKRPKLYFFDSGLACALAGYTHPGEIPESFLGHLFENFVFQHLHAASVLLSGELYFFRKLGGREREVDFILRCGRHLYAFEVKLTSHPGPREAENLLALKDQLPFPPKLYLVHAGDETGTLPGGVRLIPWHLL</sequence>
<protein>
    <submittedName>
        <fullName evidence="3">ATP-binding protein</fullName>
    </submittedName>
</protein>
<evidence type="ECO:0000313" key="3">
    <source>
        <dbReference type="EMBL" id="HFC98777.1"/>
    </source>
</evidence>
<feature type="domain" description="AAA" evidence="1">
    <location>
        <begin position="23"/>
        <end position="139"/>
    </location>
</feature>
<dbReference type="PANTHER" id="PTHR43566">
    <property type="entry name" value="CONSERVED PROTEIN"/>
    <property type="match status" value="1"/>
</dbReference>
<comment type="caution">
    <text evidence="3">The sequence shown here is derived from an EMBL/GenBank/DDBJ whole genome shotgun (WGS) entry which is preliminary data.</text>
</comment>
<reference evidence="3" key="1">
    <citation type="journal article" date="2020" name="mSystems">
        <title>Genome- and Community-Level Interaction Insights into Carbon Utilization and Element Cycling Functions of Hydrothermarchaeota in Hydrothermal Sediment.</title>
        <authorList>
            <person name="Zhou Z."/>
            <person name="Liu Y."/>
            <person name="Xu W."/>
            <person name="Pan J."/>
            <person name="Luo Z.H."/>
            <person name="Li M."/>
        </authorList>
    </citation>
    <scope>NUCLEOTIDE SEQUENCE [LARGE SCALE GENOMIC DNA]</scope>
    <source>
        <strain evidence="3">HyVt-483</strain>
    </source>
</reference>
<dbReference type="AlphaFoldDB" id="A0A7C3GFA3"/>
<dbReference type="Pfam" id="PF13635">
    <property type="entry name" value="DUF4143"/>
    <property type="match status" value="1"/>
</dbReference>
<dbReference type="GO" id="GO:0005524">
    <property type="term" value="F:ATP binding"/>
    <property type="evidence" value="ECO:0007669"/>
    <property type="project" value="UniProtKB-KW"/>
</dbReference>
<dbReference type="SUPFAM" id="SSF46785">
    <property type="entry name" value="Winged helix' DNA-binding domain"/>
    <property type="match status" value="1"/>
</dbReference>
<evidence type="ECO:0000259" key="1">
    <source>
        <dbReference type="Pfam" id="PF13173"/>
    </source>
</evidence>
<gene>
    <name evidence="3" type="ORF">ENJ40_10075</name>
</gene>
<accession>A0A7C3GFA3</accession>
<dbReference type="SUPFAM" id="SSF52540">
    <property type="entry name" value="P-loop containing nucleoside triphosphate hydrolases"/>
    <property type="match status" value="1"/>
</dbReference>
<dbReference type="Proteomes" id="UP000886043">
    <property type="component" value="Unassembled WGS sequence"/>
</dbReference>
<dbReference type="PANTHER" id="PTHR43566:SF2">
    <property type="entry name" value="DUF4143 DOMAIN-CONTAINING PROTEIN"/>
    <property type="match status" value="1"/>
</dbReference>
<dbReference type="GO" id="GO:0003677">
    <property type="term" value="F:DNA binding"/>
    <property type="evidence" value="ECO:0007669"/>
    <property type="project" value="InterPro"/>
</dbReference>
<organism evidence="3">
    <name type="scientific">Thermosulfurimonas dismutans</name>
    <dbReference type="NCBI Taxonomy" id="999894"/>
    <lineage>
        <taxon>Bacteria</taxon>
        <taxon>Pseudomonadati</taxon>
        <taxon>Thermodesulfobacteriota</taxon>
        <taxon>Thermodesulfobacteria</taxon>
        <taxon>Thermodesulfobacteriales</taxon>
        <taxon>Thermodesulfobacteriaceae</taxon>
        <taxon>Thermosulfurimonas</taxon>
    </lineage>
</organism>
<dbReference type="Pfam" id="PF13173">
    <property type="entry name" value="AAA_14"/>
    <property type="match status" value="1"/>
</dbReference>
<dbReference type="GO" id="GO:0006355">
    <property type="term" value="P:regulation of DNA-templated transcription"/>
    <property type="evidence" value="ECO:0007669"/>
    <property type="project" value="InterPro"/>
</dbReference>
<dbReference type="InterPro" id="IPR036390">
    <property type="entry name" value="WH_DNA-bd_sf"/>
</dbReference>
<proteinExistence type="predicted"/>
<name>A0A7C3GFA3_9BACT</name>